<name>A0A0C3D697_OIDMZ</name>
<evidence type="ECO:0000256" key="4">
    <source>
        <dbReference type="RuleBase" id="RU366034"/>
    </source>
</evidence>
<evidence type="ECO:0000256" key="2">
    <source>
        <dbReference type="ARBA" id="ARBA00006333"/>
    </source>
</evidence>
<dbReference type="GO" id="GO:0008299">
    <property type="term" value="P:isoprenoid biosynthetic process"/>
    <property type="evidence" value="ECO:0007669"/>
    <property type="project" value="UniProtKB-ARBA"/>
</dbReference>
<dbReference type="HOGENOM" id="CLU_042538_5_0_1"/>
<comment type="similarity">
    <text evidence="2 4">Belongs to the terpene synthase family.</text>
</comment>
<dbReference type="OrthoDB" id="6486656at2759"/>
<dbReference type="PANTHER" id="PTHR35201">
    <property type="entry name" value="TERPENE SYNTHASE"/>
    <property type="match status" value="1"/>
</dbReference>
<keyword evidence="6" id="KW-1185">Reference proteome</keyword>
<evidence type="ECO:0000256" key="1">
    <source>
        <dbReference type="ARBA" id="ARBA00001946"/>
    </source>
</evidence>
<evidence type="ECO:0000313" key="6">
    <source>
        <dbReference type="Proteomes" id="UP000054321"/>
    </source>
</evidence>
<keyword evidence="4" id="KW-0479">Metal-binding</keyword>
<dbReference type="EMBL" id="KN832870">
    <property type="protein sequence ID" value="KIN06849.1"/>
    <property type="molecule type" value="Genomic_DNA"/>
</dbReference>
<evidence type="ECO:0000256" key="3">
    <source>
        <dbReference type="ARBA" id="ARBA00022842"/>
    </source>
</evidence>
<evidence type="ECO:0000313" key="5">
    <source>
        <dbReference type="EMBL" id="KIN06849.1"/>
    </source>
</evidence>
<dbReference type="InParanoid" id="A0A0C3D697"/>
<accession>A0A0C3D697</accession>
<keyword evidence="3 4" id="KW-0460">Magnesium</keyword>
<dbReference type="EC" id="4.2.3.-" evidence="4"/>
<dbReference type="InterPro" id="IPR008949">
    <property type="entry name" value="Isoprenoid_synthase_dom_sf"/>
</dbReference>
<dbReference type="GO" id="GO:0046872">
    <property type="term" value="F:metal ion binding"/>
    <property type="evidence" value="ECO:0007669"/>
    <property type="project" value="UniProtKB-KW"/>
</dbReference>
<organism evidence="5 6">
    <name type="scientific">Oidiodendron maius (strain Zn)</name>
    <dbReference type="NCBI Taxonomy" id="913774"/>
    <lineage>
        <taxon>Eukaryota</taxon>
        <taxon>Fungi</taxon>
        <taxon>Dikarya</taxon>
        <taxon>Ascomycota</taxon>
        <taxon>Pezizomycotina</taxon>
        <taxon>Leotiomycetes</taxon>
        <taxon>Leotiomycetes incertae sedis</taxon>
        <taxon>Myxotrichaceae</taxon>
        <taxon>Oidiodendron</taxon>
    </lineage>
</organism>
<comment type="cofactor">
    <cofactor evidence="1 4">
        <name>Mg(2+)</name>
        <dbReference type="ChEBI" id="CHEBI:18420"/>
    </cofactor>
</comment>
<dbReference type="STRING" id="913774.A0A0C3D697"/>
<proteinExistence type="inferred from homology"/>
<sequence>MSESAKTLYLPDTLLNWPWPRRINEKYGEVSAESSAWCRSFKAFNQRSQEAFDRCDFEHLRTGCDLMNLFFVIDEYTDVESASAVQQFVDVIVDALNNPKKPRPSGEVLLGEMTRQFWSLAMKSASLTAQKHFVIAFTDYLESVVDQAKKRNDTYLCTVEEYLRNRRHNIGARPCYAVAEFNLNLPDEVLHNKTIKQLEYLATDIIILGNDILSYNKEQAIGDDRHNIVTIVMHQLGLNIDSAVAWAVRYQTDLQEKFLQQWRNVPCFEPGLNNDVSEYIFHLANWPRASDTWSFESARYFGSKGLDVQKCRYVLLLPKVERDLDLKKDQIIVPYIE</sequence>
<dbReference type="SFLD" id="SFLDS00005">
    <property type="entry name" value="Isoprenoid_Synthase_Type_I"/>
    <property type="match status" value="1"/>
</dbReference>
<dbReference type="Gene3D" id="1.10.600.10">
    <property type="entry name" value="Farnesyl Diphosphate Synthase"/>
    <property type="match status" value="1"/>
</dbReference>
<dbReference type="SFLD" id="SFLDG01020">
    <property type="entry name" value="Terpene_Cyclase_Like_2"/>
    <property type="match status" value="1"/>
</dbReference>
<keyword evidence="4" id="KW-0456">Lyase</keyword>
<dbReference type="AlphaFoldDB" id="A0A0C3D697"/>
<dbReference type="SUPFAM" id="SSF48576">
    <property type="entry name" value="Terpenoid synthases"/>
    <property type="match status" value="1"/>
</dbReference>
<dbReference type="Proteomes" id="UP000054321">
    <property type="component" value="Unassembled WGS sequence"/>
</dbReference>
<dbReference type="Pfam" id="PF19086">
    <property type="entry name" value="Terpene_syn_C_2"/>
    <property type="match status" value="1"/>
</dbReference>
<dbReference type="GO" id="GO:0010333">
    <property type="term" value="F:terpene synthase activity"/>
    <property type="evidence" value="ECO:0007669"/>
    <property type="project" value="InterPro"/>
</dbReference>
<gene>
    <name evidence="5" type="ORF">OIDMADRAFT_107833</name>
</gene>
<reference evidence="6" key="2">
    <citation type="submission" date="2015-01" db="EMBL/GenBank/DDBJ databases">
        <title>Evolutionary Origins and Diversification of the Mycorrhizal Mutualists.</title>
        <authorList>
            <consortium name="DOE Joint Genome Institute"/>
            <consortium name="Mycorrhizal Genomics Consortium"/>
            <person name="Kohler A."/>
            <person name="Kuo A."/>
            <person name="Nagy L.G."/>
            <person name="Floudas D."/>
            <person name="Copeland A."/>
            <person name="Barry K.W."/>
            <person name="Cichocki N."/>
            <person name="Veneault-Fourrey C."/>
            <person name="LaButti K."/>
            <person name="Lindquist E.A."/>
            <person name="Lipzen A."/>
            <person name="Lundell T."/>
            <person name="Morin E."/>
            <person name="Murat C."/>
            <person name="Riley R."/>
            <person name="Ohm R."/>
            <person name="Sun H."/>
            <person name="Tunlid A."/>
            <person name="Henrissat B."/>
            <person name="Grigoriev I.V."/>
            <person name="Hibbett D.S."/>
            <person name="Martin F."/>
        </authorList>
    </citation>
    <scope>NUCLEOTIDE SEQUENCE [LARGE SCALE GENOMIC DNA]</scope>
    <source>
        <strain evidence="6">Zn</strain>
    </source>
</reference>
<protein>
    <recommendedName>
        <fullName evidence="4">Terpene synthase</fullName>
        <ecNumber evidence="4">4.2.3.-</ecNumber>
    </recommendedName>
</protein>
<reference evidence="5 6" key="1">
    <citation type="submission" date="2014-04" db="EMBL/GenBank/DDBJ databases">
        <authorList>
            <consortium name="DOE Joint Genome Institute"/>
            <person name="Kuo A."/>
            <person name="Martino E."/>
            <person name="Perotto S."/>
            <person name="Kohler A."/>
            <person name="Nagy L.G."/>
            <person name="Floudas D."/>
            <person name="Copeland A."/>
            <person name="Barry K.W."/>
            <person name="Cichocki N."/>
            <person name="Veneault-Fourrey C."/>
            <person name="LaButti K."/>
            <person name="Lindquist E.A."/>
            <person name="Lipzen A."/>
            <person name="Lundell T."/>
            <person name="Morin E."/>
            <person name="Murat C."/>
            <person name="Sun H."/>
            <person name="Tunlid A."/>
            <person name="Henrissat B."/>
            <person name="Grigoriev I.V."/>
            <person name="Hibbett D.S."/>
            <person name="Martin F."/>
            <person name="Nordberg H.P."/>
            <person name="Cantor M.N."/>
            <person name="Hua S.X."/>
        </authorList>
    </citation>
    <scope>NUCLEOTIDE SEQUENCE [LARGE SCALE GENOMIC DNA]</scope>
    <source>
        <strain evidence="5 6">Zn</strain>
    </source>
</reference>
<dbReference type="InterPro" id="IPR034686">
    <property type="entry name" value="Terpene_cyclase-like_2"/>
</dbReference>
<dbReference type="PANTHER" id="PTHR35201:SF4">
    <property type="entry name" value="BETA-PINACENE SYNTHASE-RELATED"/>
    <property type="match status" value="1"/>
</dbReference>